<evidence type="ECO:0000256" key="1">
    <source>
        <dbReference type="SAM" id="Phobius"/>
    </source>
</evidence>
<accession>A0A3M7P573</accession>
<feature type="non-terminal residue" evidence="2">
    <location>
        <position position="1"/>
    </location>
</feature>
<feature type="transmembrane region" description="Helical" evidence="1">
    <location>
        <begin position="76"/>
        <end position="94"/>
    </location>
</feature>
<protein>
    <submittedName>
        <fullName evidence="2">Uncharacterized protein</fullName>
    </submittedName>
</protein>
<dbReference type="EMBL" id="REGN01013226">
    <property type="protein sequence ID" value="RMZ94202.1"/>
    <property type="molecule type" value="Genomic_DNA"/>
</dbReference>
<name>A0A3M7P573_BRAPC</name>
<dbReference type="Proteomes" id="UP000276133">
    <property type="component" value="Unassembled WGS sequence"/>
</dbReference>
<keyword evidence="3" id="KW-1185">Reference proteome</keyword>
<gene>
    <name evidence="2" type="ORF">BpHYR1_049685</name>
</gene>
<sequence>IFSYHIFWSNILNRLAPFSSSFISDPESQTISQNLQYRGLKSSMCCYDTVNSQYFTEEKKISKSKNLKKFSFKKKIMQIYIFGFNILFLVLIGHKLQLAR</sequence>
<keyword evidence="1" id="KW-0472">Membrane</keyword>
<organism evidence="2 3">
    <name type="scientific">Brachionus plicatilis</name>
    <name type="common">Marine rotifer</name>
    <name type="synonym">Brachionus muelleri</name>
    <dbReference type="NCBI Taxonomy" id="10195"/>
    <lineage>
        <taxon>Eukaryota</taxon>
        <taxon>Metazoa</taxon>
        <taxon>Spiralia</taxon>
        <taxon>Gnathifera</taxon>
        <taxon>Rotifera</taxon>
        <taxon>Eurotatoria</taxon>
        <taxon>Monogononta</taxon>
        <taxon>Pseudotrocha</taxon>
        <taxon>Ploima</taxon>
        <taxon>Brachionidae</taxon>
        <taxon>Brachionus</taxon>
    </lineage>
</organism>
<reference evidence="2 3" key="1">
    <citation type="journal article" date="2018" name="Sci. Rep.">
        <title>Genomic signatures of local adaptation to the degree of environmental predictability in rotifers.</title>
        <authorList>
            <person name="Franch-Gras L."/>
            <person name="Hahn C."/>
            <person name="Garcia-Roger E.M."/>
            <person name="Carmona M.J."/>
            <person name="Serra M."/>
            <person name="Gomez A."/>
        </authorList>
    </citation>
    <scope>NUCLEOTIDE SEQUENCE [LARGE SCALE GENOMIC DNA]</scope>
    <source>
        <strain evidence="2">HYR1</strain>
    </source>
</reference>
<evidence type="ECO:0000313" key="2">
    <source>
        <dbReference type="EMBL" id="RMZ94202.1"/>
    </source>
</evidence>
<comment type="caution">
    <text evidence="2">The sequence shown here is derived from an EMBL/GenBank/DDBJ whole genome shotgun (WGS) entry which is preliminary data.</text>
</comment>
<proteinExistence type="predicted"/>
<keyword evidence="1" id="KW-1133">Transmembrane helix</keyword>
<evidence type="ECO:0000313" key="3">
    <source>
        <dbReference type="Proteomes" id="UP000276133"/>
    </source>
</evidence>
<dbReference type="AlphaFoldDB" id="A0A3M7P573"/>
<keyword evidence="1" id="KW-0812">Transmembrane</keyword>